<dbReference type="Pfam" id="PF01494">
    <property type="entry name" value="FAD_binding_3"/>
    <property type="match status" value="1"/>
</dbReference>
<accession>G3B698</accession>
<dbReference type="GO" id="GO:0071949">
    <property type="term" value="F:FAD binding"/>
    <property type="evidence" value="ECO:0007669"/>
    <property type="project" value="InterPro"/>
</dbReference>
<dbReference type="GO" id="GO:0034354">
    <property type="term" value="P:'de novo' NAD+ biosynthetic process from L-tryptophan"/>
    <property type="evidence" value="ECO:0007669"/>
    <property type="project" value="UniProtKB-UniRule"/>
</dbReference>
<dbReference type="GO" id="GO:0070189">
    <property type="term" value="P:kynurenine metabolic process"/>
    <property type="evidence" value="ECO:0007669"/>
    <property type="project" value="TreeGrafter"/>
</dbReference>
<dbReference type="Gene3D" id="3.50.50.60">
    <property type="entry name" value="FAD/NAD(P)-binding domain"/>
    <property type="match status" value="1"/>
</dbReference>
<dbReference type="GO" id="GO:0005741">
    <property type="term" value="C:mitochondrial outer membrane"/>
    <property type="evidence" value="ECO:0007669"/>
    <property type="project" value="UniProtKB-SubCell"/>
</dbReference>
<evidence type="ECO:0000256" key="5">
    <source>
        <dbReference type="ARBA" id="ARBA00022827"/>
    </source>
</evidence>
<evidence type="ECO:0000256" key="7">
    <source>
        <dbReference type="ARBA" id="ARBA00023002"/>
    </source>
</evidence>
<dbReference type="HOGENOM" id="CLU_023210_0_1_1"/>
<comment type="function">
    <text evidence="11">Catalyzes the hydroxylation of L-kynurenine (L-Kyn) to form 3-hydroxy-L-kynurenine (L-3OHKyn). Required for synthesis of quinolinic acid.</text>
</comment>
<keyword evidence="7 11" id="KW-0560">Oxidoreductase</keyword>
<comment type="pathway">
    <text evidence="11">Cofactor biosynthesis; NAD(+) biosynthesis; quinolinate from L-kynurenine: step 1/3.</text>
</comment>
<evidence type="ECO:0000259" key="12">
    <source>
        <dbReference type="Pfam" id="PF01494"/>
    </source>
</evidence>
<evidence type="ECO:0000256" key="6">
    <source>
        <dbReference type="ARBA" id="ARBA00022857"/>
    </source>
</evidence>
<evidence type="ECO:0000256" key="2">
    <source>
        <dbReference type="ARBA" id="ARBA00022630"/>
    </source>
</evidence>
<dbReference type="AlphaFoldDB" id="G3B698"/>
<dbReference type="InterPro" id="IPR036188">
    <property type="entry name" value="FAD/NAD-bd_sf"/>
</dbReference>
<keyword evidence="9 11" id="KW-0496">Mitochondrion</keyword>
<comment type="cofactor">
    <cofactor evidence="1 11">
        <name>FAD</name>
        <dbReference type="ChEBI" id="CHEBI:57692"/>
    </cofactor>
</comment>
<comment type="similarity">
    <text evidence="11">Belongs to the aromatic-ring hydroxylase family. KMO subfamily.</text>
</comment>
<gene>
    <name evidence="11" type="primary">BNA4</name>
    <name evidence="13" type="ORF">CANTEDRAFT_114723</name>
</gene>
<dbReference type="UniPathway" id="UPA00253">
    <property type="reaction ID" value="UER00328"/>
</dbReference>
<evidence type="ECO:0000256" key="9">
    <source>
        <dbReference type="ARBA" id="ARBA00023128"/>
    </source>
</evidence>
<keyword evidence="5 11" id="KW-0274">FAD</keyword>
<comment type="subcellular location">
    <subcellularLocation>
        <location evidence="11">Mitochondrion outer membrane</location>
    </subcellularLocation>
</comment>
<dbReference type="EC" id="1.14.13.9" evidence="11"/>
<proteinExistence type="inferred from homology"/>
<dbReference type="FunFam" id="3.50.50.60:FF:000129">
    <property type="entry name" value="Kynurenine 3-monooxygenase"/>
    <property type="match status" value="1"/>
</dbReference>
<dbReference type="GO" id="GO:0043420">
    <property type="term" value="P:anthranilate metabolic process"/>
    <property type="evidence" value="ECO:0007669"/>
    <property type="project" value="UniProtKB-UniRule"/>
</dbReference>
<dbReference type="HAMAP" id="MF_01971">
    <property type="entry name" value="Kynurenine_monooxygenase"/>
    <property type="match status" value="1"/>
</dbReference>
<dbReference type="KEGG" id="cten:18247553"/>
<protein>
    <recommendedName>
        <fullName evidence="11">Kynurenine 3-monooxygenase</fullName>
        <ecNumber evidence="11">1.14.13.9</ecNumber>
    </recommendedName>
    <alternativeName>
        <fullName evidence="11">Biosynthesis of nicotinic acid protein 4</fullName>
    </alternativeName>
    <alternativeName>
        <fullName evidence="11">Kynurenine 3-hydroxylase</fullName>
    </alternativeName>
</protein>
<dbReference type="PANTHER" id="PTHR46028">
    <property type="entry name" value="KYNURENINE 3-MONOOXYGENASE"/>
    <property type="match status" value="1"/>
</dbReference>
<organism evidence="14">
    <name type="scientific">Candida tenuis (strain ATCC 10573 / BCRC 21748 / CBS 615 / JCM 9827 / NBRC 10315 / NRRL Y-1498 / VKM Y-70)</name>
    <name type="common">Yeast</name>
    <name type="synonym">Yamadazyma tenuis</name>
    <dbReference type="NCBI Taxonomy" id="590646"/>
    <lineage>
        <taxon>Eukaryota</taxon>
        <taxon>Fungi</taxon>
        <taxon>Dikarya</taxon>
        <taxon>Ascomycota</taxon>
        <taxon>Saccharomycotina</taxon>
        <taxon>Pichiomycetes</taxon>
        <taxon>Debaryomycetaceae</taxon>
        <taxon>Yamadazyma</taxon>
    </lineage>
</organism>
<keyword evidence="14" id="KW-1185">Reference proteome</keyword>
<dbReference type="EMBL" id="GL996524">
    <property type="protein sequence ID" value="EGV63660.1"/>
    <property type="molecule type" value="Genomic_DNA"/>
</dbReference>
<sequence length="454" mass="51795">MEHQGVGIVGAGIVGCVAALALQARGFSVTLFELRQDPQLEPEMKNLRSINLSLSNRGIRAMDKVDPLLSQRILESSVPLVGRMIHDRTGTKCESQLYGLFGEHNNSIDRSVFNKLLIEETQHRGIKVLFNHRLIAVENKDVPKLSFDVLGEINDFEFDYIIGSDGAFSQFKYQVQKSMRMNTSQDYIDMQYMELYIPPGPQNSFLIDANHLHIWPRDNFMLIALPNSDGSFTSTFFSPWHVIEGIESPEAFGEFFETHFPDAVSLLGKEQLVKAYKEYPRGALIQTSAYPYHSPNKKALLIGDAAHAMVPFYGQGMNCGLEDITVLLELFDQYQDLAVSFEKYSEVRKDDLDTICKLAMDNYNEMASKVTQASFLWRKKIDYYLGKYANGRYFQWIPMYSMISFRDDISYSKAVDIRDTQDRFIRRLELGGALGVLGLALVKGYQAYTRFQRN</sequence>
<dbReference type="GO" id="GO:0004502">
    <property type="term" value="F:kynurenine 3-monooxygenase activity"/>
    <property type="evidence" value="ECO:0007669"/>
    <property type="project" value="UniProtKB-UniRule"/>
</dbReference>
<evidence type="ECO:0000256" key="8">
    <source>
        <dbReference type="ARBA" id="ARBA00023033"/>
    </source>
</evidence>
<keyword evidence="4 11" id="KW-1000">Mitochondrion outer membrane</keyword>
<name>G3B698_CANTC</name>
<dbReference type="PANTHER" id="PTHR46028:SF2">
    <property type="entry name" value="KYNURENINE 3-MONOOXYGENASE"/>
    <property type="match status" value="1"/>
</dbReference>
<evidence type="ECO:0000313" key="13">
    <source>
        <dbReference type="EMBL" id="EGV63661.1"/>
    </source>
</evidence>
<evidence type="ECO:0000256" key="4">
    <source>
        <dbReference type="ARBA" id="ARBA00022787"/>
    </source>
</evidence>
<evidence type="ECO:0000256" key="3">
    <source>
        <dbReference type="ARBA" id="ARBA00022642"/>
    </source>
</evidence>
<comment type="catalytic activity">
    <reaction evidence="10 11">
        <text>L-kynurenine + NADPH + O2 + H(+) = 3-hydroxy-L-kynurenine + NADP(+) + H2O</text>
        <dbReference type="Rhea" id="RHEA:20545"/>
        <dbReference type="ChEBI" id="CHEBI:15377"/>
        <dbReference type="ChEBI" id="CHEBI:15378"/>
        <dbReference type="ChEBI" id="CHEBI:15379"/>
        <dbReference type="ChEBI" id="CHEBI:57783"/>
        <dbReference type="ChEBI" id="CHEBI:57959"/>
        <dbReference type="ChEBI" id="CHEBI:58125"/>
        <dbReference type="ChEBI" id="CHEBI:58349"/>
        <dbReference type="EC" id="1.14.13.9"/>
    </reaction>
</comment>
<dbReference type="PRINTS" id="PR00420">
    <property type="entry name" value="RNGMNOXGNASE"/>
</dbReference>
<dbReference type="Proteomes" id="UP000000707">
    <property type="component" value="Unassembled WGS sequence"/>
</dbReference>
<feature type="domain" description="FAD-binding" evidence="12">
    <location>
        <begin position="6"/>
        <end position="328"/>
    </location>
</feature>
<keyword evidence="2 11" id="KW-0285">Flavoprotein</keyword>
<dbReference type="OrthoDB" id="10053569at2759"/>
<dbReference type="InterPro" id="IPR027545">
    <property type="entry name" value="Kynurenine_monooxygenase"/>
</dbReference>
<evidence type="ECO:0000256" key="10">
    <source>
        <dbReference type="ARBA" id="ARBA00047818"/>
    </source>
</evidence>
<evidence type="ECO:0000313" key="14">
    <source>
        <dbReference type="Proteomes" id="UP000000707"/>
    </source>
</evidence>
<evidence type="ECO:0000256" key="11">
    <source>
        <dbReference type="HAMAP-Rule" id="MF_03018"/>
    </source>
</evidence>
<keyword evidence="11" id="KW-0472">Membrane</keyword>
<reference evidence="13 14" key="1">
    <citation type="journal article" date="2011" name="Proc. Natl. Acad. Sci. U.S.A.">
        <title>Comparative genomics of xylose-fermenting fungi for enhanced biofuel production.</title>
        <authorList>
            <person name="Wohlbach D.J."/>
            <person name="Kuo A."/>
            <person name="Sato T.K."/>
            <person name="Potts K.M."/>
            <person name="Salamov A.A."/>
            <person name="LaButti K.M."/>
            <person name="Sun H."/>
            <person name="Clum A."/>
            <person name="Pangilinan J.L."/>
            <person name="Lindquist E.A."/>
            <person name="Lucas S."/>
            <person name="Lapidus A."/>
            <person name="Jin M."/>
            <person name="Gunawan C."/>
            <person name="Balan V."/>
            <person name="Dale B.E."/>
            <person name="Jeffries T.W."/>
            <person name="Zinkel R."/>
            <person name="Barry K.W."/>
            <person name="Grigoriev I.V."/>
            <person name="Gasch A.P."/>
        </authorList>
    </citation>
    <scope>NUCLEOTIDE SEQUENCE [LARGE SCALE GENOMIC DNA]</scope>
    <source>
        <strain evidence="13">ATCC 10573</strain>
        <strain evidence="14">ATCC 10573 / BCRC 21748 / CBS 615 / JCM 9827 / NBRC 10315 / NRRL Y-1498 / VKM Y-70</strain>
    </source>
</reference>
<keyword evidence="6 11" id="KW-0521">NADP</keyword>
<dbReference type="GO" id="GO:0019805">
    <property type="term" value="P:quinolinate biosynthetic process"/>
    <property type="evidence" value="ECO:0007669"/>
    <property type="project" value="UniProtKB-UniRule"/>
</dbReference>
<dbReference type="RefSeq" id="XP_006687453.1">
    <property type="nucleotide sequence ID" value="XM_006687390.1"/>
</dbReference>
<dbReference type="eggNOG" id="KOG2614">
    <property type="taxonomic scope" value="Eukaryota"/>
</dbReference>
<keyword evidence="8 11" id="KW-0503">Monooxygenase</keyword>
<dbReference type="InterPro" id="IPR002938">
    <property type="entry name" value="FAD-bd"/>
</dbReference>
<dbReference type="SUPFAM" id="SSF51905">
    <property type="entry name" value="FAD/NAD(P)-binding domain"/>
    <property type="match status" value="1"/>
</dbReference>
<dbReference type="STRING" id="590646.G3B698"/>
<dbReference type="GeneID" id="18247553"/>
<dbReference type="EMBL" id="GL996524">
    <property type="protein sequence ID" value="EGV63661.1"/>
    <property type="molecule type" value="Genomic_DNA"/>
</dbReference>
<keyword evidence="3 11" id="KW-0662">Pyridine nucleotide biosynthesis</keyword>
<dbReference type="GO" id="GO:0006569">
    <property type="term" value="P:L-tryptophan catabolic process"/>
    <property type="evidence" value="ECO:0007669"/>
    <property type="project" value="UniProtKB-UniRule"/>
</dbReference>
<evidence type="ECO:0000256" key="1">
    <source>
        <dbReference type="ARBA" id="ARBA00001974"/>
    </source>
</evidence>